<organism evidence="2 3">
    <name type="scientific">Magnetospirillum moscoviense</name>
    <dbReference type="NCBI Taxonomy" id="1437059"/>
    <lineage>
        <taxon>Bacteria</taxon>
        <taxon>Pseudomonadati</taxon>
        <taxon>Pseudomonadota</taxon>
        <taxon>Alphaproteobacteria</taxon>
        <taxon>Rhodospirillales</taxon>
        <taxon>Rhodospirillaceae</taxon>
        <taxon>Magnetospirillum</taxon>
    </lineage>
</organism>
<evidence type="ECO:0000256" key="1">
    <source>
        <dbReference type="SAM" id="SignalP"/>
    </source>
</evidence>
<evidence type="ECO:0008006" key="4">
    <source>
        <dbReference type="Google" id="ProtNLM"/>
    </source>
</evidence>
<dbReference type="AlphaFoldDB" id="A0A178N0I9"/>
<dbReference type="RefSeq" id="WP_068497472.1">
    <property type="nucleotide sequence ID" value="NZ_LWQU01000065.1"/>
</dbReference>
<dbReference type="EMBL" id="LWQU01000065">
    <property type="protein sequence ID" value="OAN59540.1"/>
    <property type="molecule type" value="Genomic_DNA"/>
</dbReference>
<gene>
    <name evidence="2" type="ORF">A6A05_07310</name>
</gene>
<dbReference type="OrthoDB" id="7351873at2"/>
<proteinExistence type="predicted"/>
<feature type="signal peptide" evidence="1">
    <location>
        <begin position="1"/>
        <end position="19"/>
    </location>
</feature>
<evidence type="ECO:0000313" key="2">
    <source>
        <dbReference type="EMBL" id="OAN59540.1"/>
    </source>
</evidence>
<name>A0A178N0I9_9PROT</name>
<sequence>MRLLTVLCVCALAAAPAFAEDGASSRPRLVGGGIDLLKADFARGAGMGESQAEIFGKGAFSAGAVSGPERMAIGGYTSYMFNDIRLSSSLKSDPVGHSADLSAAYSGAFMGIDGTALVRMGYEWGSAGSFSPNPAQMGVTAFDGYRPGSDLSLSLSLTHDITPGFSFGGFAAANRGEVEAERAQSGFSLGAGLGLKF</sequence>
<reference evidence="2 3" key="1">
    <citation type="submission" date="2016-04" db="EMBL/GenBank/DDBJ databases">
        <title>Draft genome sequence of freshwater magnetotactic bacteria Magnetospirillum marisnigri SP-1 and Magnetospirillum moscoviense BB-1.</title>
        <authorList>
            <person name="Koziaeva V."/>
            <person name="Dziuba M.V."/>
            <person name="Ivanov T.M."/>
            <person name="Kuznetsov B."/>
            <person name="Grouzdev D.S."/>
        </authorList>
    </citation>
    <scope>NUCLEOTIDE SEQUENCE [LARGE SCALE GENOMIC DNA]</scope>
    <source>
        <strain evidence="2 3">BB-1</strain>
    </source>
</reference>
<dbReference type="Proteomes" id="UP000078543">
    <property type="component" value="Unassembled WGS sequence"/>
</dbReference>
<comment type="caution">
    <text evidence="2">The sequence shown here is derived from an EMBL/GenBank/DDBJ whole genome shotgun (WGS) entry which is preliminary data.</text>
</comment>
<keyword evidence="3" id="KW-1185">Reference proteome</keyword>
<keyword evidence="1" id="KW-0732">Signal</keyword>
<feature type="chain" id="PRO_5008092418" description="Outer membrane protein beta-barrel domain-containing protein" evidence="1">
    <location>
        <begin position="20"/>
        <end position="197"/>
    </location>
</feature>
<evidence type="ECO:0000313" key="3">
    <source>
        <dbReference type="Proteomes" id="UP000078543"/>
    </source>
</evidence>
<protein>
    <recommendedName>
        <fullName evidence="4">Outer membrane protein beta-barrel domain-containing protein</fullName>
    </recommendedName>
</protein>
<accession>A0A178N0I9</accession>